<dbReference type="Proteomes" id="UP000184267">
    <property type="component" value="Unassembled WGS sequence"/>
</dbReference>
<dbReference type="STRING" id="154538.A0A1M2VEW8"/>
<dbReference type="OrthoDB" id="2780918at2759"/>
<dbReference type="OMA" id="YMYEADY"/>
<dbReference type="SUPFAM" id="SSF81383">
    <property type="entry name" value="F-box domain"/>
    <property type="match status" value="1"/>
</dbReference>
<name>A0A1M2VEW8_TRAPU</name>
<keyword evidence="2" id="KW-1185">Reference proteome</keyword>
<reference evidence="1 2" key="1">
    <citation type="submission" date="2016-10" db="EMBL/GenBank/DDBJ databases">
        <title>Genome sequence of the basidiomycete white-rot fungus Trametes pubescens.</title>
        <authorList>
            <person name="Makela M.R."/>
            <person name="Granchi Z."/>
            <person name="Peng M."/>
            <person name="De Vries R.P."/>
            <person name="Grigoriev I."/>
            <person name="Riley R."/>
            <person name="Hilden K."/>
        </authorList>
    </citation>
    <scope>NUCLEOTIDE SEQUENCE [LARGE SCALE GENOMIC DNA]</scope>
    <source>
        <strain evidence="1 2">FBCC735</strain>
    </source>
</reference>
<comment type="caution">
    <text evidence="1">The sequence shown here is derived from an EMBL/GenBank/DDBJ whole genome shotgun (WGS) entry which is preliminary data.</text>
</comment>
<gene>
    <name evidence="1" type="ORF">TRAPUB_3055</name>
</gene>
<dbReference type="EMBL" id="MNAD01001353">
    <property type="protein sequence ID" value="OJT06120.1"/>
    <property type="molecule type" value="Genomic_DNA"/>
</dbReference>
<dbReference type="InterPro" id="IPR036047">
    <property type="entry name" value="F-box-like_dom_sf"/>
</dbReference>
<organism evidence="1 2">
    <name type="scientific">Trametes pubescens</name>
    <name type="common">White-rot fungus</name>
    <dbReference type="NCBI Taxonomy" id="154538"/>
    <lineage>
        <taxon>Eukaryota</taxon>
        <taxon>Fungi</taxon>
        <taxon>Dikarya</taxon>
        <taxon>Basidiomycota</taxon>
        <taxon>Agaricomycotina</taxon>
        <taxon>Agaricomycetes</taxon>
        <taxon>Polyporales</taxon>
        <taxon>Polyporaceae</taxon>
        <taxon>Trametes</taxon>
    </lineage>
</organism>
<evidence type="ECO:0000313" key="1">
    <source>
        <dbReference type="EMBL" id="OJT06120.1"/>
    </source>
</evidence>
<evidence type="ECO:0008006" key="3">
    <source>
        <dbReference type="Google" id="ProtNLM"/>
    </source>
</evidence>
<protein>
    <recommendedName>
        <fullName evidence="3">F-box domain-containing protein</fullName>
    </recommendedName>
</protein>
<dbReference type="AlphaFoldDB" id="A0A1M2VEW8"/>
<evidence type="ECO:0000313" key="2">
    <source>
        <dbReference type="Proteomes" id="UP000184267"/>
    </source>
</evidence>
<sequence>MSSSENMTDTSLDGASGTGTNPLRLLSLNEDVLSHIVSFLTYPDALSLLRTCRAASRISIDPTLHTVVLGRSSGQLLQFRDFLLAKTSRALFVKSLKVTKTVTWDLDSKEVARALGDVLEKTTQLQAFSCGAMREFITVDGRIKENLIYLTELRELTLLEGGPEIASIVTSSKSLNIKQLTLDLTFHRNKVSFEDFFGKLSRHRRLTHLSISRMYDRINIPHDWEPALTRARMPSVRNLTFTCTYIPLALASAAFPNVKHLHFSNARHYPNFGSVSVQKPVDVTPCWATLEDAQIDARDLEIWPVASATRRLDLDVLRGPYSSEASTAVLHMNPRVLACAYTIDAQNLFWVRLPILATELRFLDVRVLELSGSPREYMLMHLTRFPALTVLFVCIRAFHQPMDPAAEIAALARQLGANNSKLRFVGLSFADGRSMREDEPVFDEERLGSTWFEIRRGTLEDIPMEDGAMVVDDWEPMEVQEIPTAVGLKMRDYMYEADYDTPGWEERLSTFS</sequence>
<proteinExistence type="predicted"/>
<accession>A0A1M2VEW8</accession>